<name>A0A934IL93_9RHOB</name>
<feature type="transmembrane region" description="Helical" evidence="2">
    <location>
        <begin position="205"/>
        <end position="227"/>
    </location>
</feature>
<dbReference type="NCBIfam" id="NF047336">
    <property type="entry name" value="conj_memb_RcgA"/>
    <property type="match status" value="1"/>
</dbReference>
<dbReference type="EMBL" id="JAEKPD010000034">
    <property type="protein sequence ID" value="MBJ3764630.1"/>
    <property type="molecule type" value="Genomic_DNA"/>
</dbReference>
<feature type="transmembrane region" description="Helical" evidence="2">
    <location>
        <begin position="166"/>
        <end position="185"/>
    </location>
</feature>
<feature type="transmembrane region" description="Helical" evidence="2">
    <location>
        <begin position="460"/>
        <end position="479"/>
    </location>
</feature>
<dbReference type="AlphaFoldDB" id="A0A934IL93"/>
<evidence type="ECO:0000256" key="1">
    <source>
        <dbReference type="SAM" id="MobiDB-lite"/>
    </source>
</evidence>
<protein>
    <recommendedName>
        <fullName evidence="5">Transmembrane protein</fullName>
    </recommendedName>
</protein>
<feature type="region of interest" description="Disordered" evidence="1">
    <location>
        <begin position="97"/>
        <end position="117"/>
    </location>
</feature>
<evidence type="ECO:0000313" key="3">
    <source>
        <dbReference type="EMBL" id="MBJ3764630.1"/>
    </source>
</evidence>
<keyword evidence="2" id="KW-0812">Transmembrane</keyword>
<feature type="transmembrane region" description="Helical" evidence="2">
    <location>
        <begin position="310"/>
        <end position="338"/>
    </location>
</feature>
<organism evidence="3 4">
    <name type="scientific">Palleronia pontilimi</name>
    <dbReference type="NCBI Taxonomy" id="1964209"/>
    <lineage>
        <taxon>Bacteria</taxon>
        <taxon>Pseudomonadati</taxon>
        <taxon>Pseudomonadota</taxon>
        <taxon>Alphaproteobacteria</taxon>
        <taxon>Rhodobacterales</taxon>
        <taxon>Roseobacteraceae</taxon>
        <taxon>Palleronia</taxon>
    </lineage>
</organism>
<proteinExistence type="predicted"/>
<sequence>MFRRLASAGAGRPVDDNGIPQGPWTPELLAEAISQTDANQSGIELRTVQHWFQDNEKGISSDNIRWLARIFGCDDPEATSQWQATLSAAQARLTARRRRQRISADRSTTPLPSDAARLPTLDDVNLHPVEAAQPQAPVESARRFDLAQRSAELFARRSPLDLPASVFAGAVALGFWSYFLGIHNVTYLREDGVTKQAGFLWAPNWTLLFMVFMPLFFAFTVDLLTFWESEGRSKLLTAIGGSGSKGGWKRKVEASTYTYWTALIVCLGFAGLFQWISRRLIPLLQGGGQYAADWGSLAIVRPDMISVPQAIAFTGLAYLFMCLCFYIFFVGLILLFTITHDFWEIEKETEDYCNQATPSEIAEVRRRVVDGIFRCTVSGLLIAICMKLQSSYLATNAEDILDWLVSDSLSLLSGNDIEIAQASVRTPTHYTSLLIAMLTCTVFLYAFLRTAIGSRPNSSFERMAAAVIVVSIGYLTIGAFSGFSIFLWITVLLAVYGLFDPAFGSRTTH</sequence>
<accession>A0A934IL93</accession>
<dbReference type="InterPro" id="IPR058114">
    <property type="entry name" value="RcgA-like"/>
</dbReference>
<evidence type="ECO:0008006" key="5">
    <source>
        <dbReference type="Google" id="ProtNLM"/>
    </source>
</evidence>
<comment type="caution">
    <text evidence="3">The sequence shown here is derived from an EMBL/GenBank/DDBJ whole genome shotgun (WGS) entry which is preliminary data.</text>
</comment>
<reference evidence="3" key="1">
    <citation type="submission" date="2020-12" db="EMBL/GenBank/DDBJ databases">
        <title>Bacterial taxonomy.</title>
        <authorList>
            <person name="Pan X."/>
        </authorList>
    </citation>
    <scope>NUCLEOTIDE SEQUENCE</scope>
    <source>
        <strain evidence="3">KCTC 52957</strain>
    </source>
</reference>
<feature type="transmembrane region" description="Helical" evidence="2">
    <location>
        <begin position="257"/>
        <end position="276"/>
    </location>
</feature>
<keyword evidence="4" id="KW-1185">Reference proteome</keyword>
<gene>
    <name evidence="3" type="ORF">ILP92_18000</name>
</gene>
<feature type="region of interest" description="Disordered" evidence="1">
    <location>
        <begin position="1"/>
        <end position="23"/>
    </location>
</feature>
<keyword evidence="2" id="KW-1133">Transmembrane helix</keyword>
<evidence type="ECO:0000313" key="4">
    <source>
        <dbReference type="Proteomes" id="UP000642488"/>
    </source>
</evidence>
<keyword evidence="2" id="KW-0472">Membrane</keyword>
<evidence type="ECO:0000256" key="2">
    <source>
        <dbReference type="SAM" id="Phobius"/>
    </source>
</evidence>
<feature type="transmembrane region" description="Helical" evidence="2">
    <location>
        <begin position="430"/>
        <end position="448"/>
    </location>
</feature>
<dbReference type="Proteomes" id="UP000642488">
    <property type="component" value="Unassembled WGS sequence"/>
</dbReference>